<dbReference type="Proteomes" id="UP001501509">
    <property type="component" value="Unassembled WGS sequence"/>
</dbReference>
<gene>
    <name evidence="1" type="ORF">GCM10010411_93720</name>
</gene>
<sequence>MTKMTQVEATLRREPPGWSIITADRDRWCPTRYPVQDPAIRRLIDHHATALDARHGRKLRVKLGEVER</sequence>
<proteinExistence type="predicted"/>
<reference evidence="1 2" key="1">
    <citation type="journal article" date="2019" name="Int. J. Syst. Evol. Microbiol.">
        <title>The Global Catalogue of Microorganisms (GCM) 10K type strain sequencing project: providing services to taxonomists for standard genome sequencing and annotation.</title>
        <authorList>
            <consortium name="The Broad Institute Genomics Platform"/>
            <consortium name="The Broad Institute Genome Sequencing Center for Infectious Disease"/>
            <person name="Wu L."/>
            <person name="Ma J."/>
        </authorList>
    </citation>
    <scope>NUCLEOTIDE SEQUENCE [LARGE SCALE GENOMIC DNA]</scope>
    <source>
        <strain evidence="1 2">JCM 6833</strain>
    </source>
</reference>
<organism evidence="1 2">
    <name type="scientific">Actinomadura fulvescens</name>
    <dbReference type="NCBI Taxonomy" id="46160"/>
    <lineage>
        <taxon>Bacteria</taxon>
        <taxon>Bacillati</taxon>
        <taxon>Actinomycetota</taxon>
        <taxon>Actinomycetes</taxon>
        <taxon>Streptosporangiales</taxon>
        <taxon>Thermomonosporaceae</taxon>
        <taxon>Actinomadura</taxon>
    </lineage>
</organism>
<evidence type="ECO:0000313" key="2">
    <source>
        <dbReference type="Proteomes" id="UP001501509"/>
    </source>
</evidence>
<dbReference type="EMBL" id="BAAATD010000027">
    <property type="protein sequence ID" value="GAA2638900.1"/>
    <property type="molecule type" value="Genomic_DNA"/>
</dbReference>
<name>A0ABN3QYS1_9ACTN</name>
<comment type="caution">
    <text evidence="1">The sequence shown here is derived from an EMBL/GenBank/DDBJ whole genome shotgun (WGS) entry which is preliminary data.</text>
</comment>
<evidence type="ECO:0000313" key="1">
    <source>
        <dbReference type="EMBL" id="GAA2638900.1"/>
    </source>
</evidence>
<keyword evidence="2" id="KW-1185">Reference proteome</keyword>
<dbReference type="RefSeq" id="WP_344549277.1">
    <property type="nucleotide sequence ID" value="NZ_BAAATD010000027.1"/>
</dbReference>
<accession>A0ABN3QYS1</accession>
<protein>
    <submittedName>
        <fullName evidence="1">Uncharacterized protein</fullName>
    </submittedName>
</protein>